<dbReference type="EMBL" id="AP024749">
    <property type="protein sequence ID" value="BCY27403.1"/>
    <property type="molecule type" value="Genomic_DNA"/>
</dbReference>
<sequence length="235" mass="26510">MSFESVPVIKENIKESTIEKNIITDPKLLAEKAKAEFEVKCKSFYESLSTENYSLPQFESFSRAFEGYEQLKLQGKIENEVLTIVDFSLSSSEERMWVIDMTTKQVLLQTLVAHGRNSGNDMASSFSNKAESYQSSLGFYLTGEVYQGKHGMSLRLDGQEYGINDNARDRAVVIHGADYVSESFVKTNGRLGRSQGCPAVSYKVHKELIQLIKDKSVLFIYHPSRNYVAKSKLVS</sequence>
<dbReference type="InterPro" id="IPR032676">
    <property type="entry name" value="YkuD_2"/>
</dbReference>
<dbReference type="PANTHER" id="PTHR38477">
    <property type="entry name" value="HYPOTHETICAL EXPORTED PROTEIN"/>
    <property type="match status" value="1"/>
</dbReference>
<organism evidence="1 2">
    <name type="scientific">Flavobacterium okayamense</name>
    <dbReference type="NCBI Taxonomy" id="2830782"/>
    <lineage>
        <taxon>Bacteria</taxon>
        <taxon>Pseudomonadati</taxon>
        <taxon>Bacteroidota</taxon>
        <taxon>Flavobacteriia</taxon>
        <taxon>Flavobacteriales</taxon>
        <taxon>Flavobacteriaceae</taxon>
        <taxon>Flavobacterium</taxon>
    </lineage>
</organism>
<keyword evidence="2" id="KW-1185">Reference proteome</keyword>
<proteinExistence type="predicted"/>
<gene>
    <name evidence="1" type="ORF">KK2020170_02710</name>
</gene>
<dbReference type="Proteomes" id="UP000825258">
    <property type="component" value="Chromosome"/>
</dbReference>
<evidence type="ECO:0008006" key="3">
    <source>
        <dbReference type="Google" id="ProtNLM"/>
    </source>
</evidence>
<evidence type="ECO:0000313" key="2">
    <source>
        <dbReference type="Proteomes" id="UP000825258"/>
    </source>
</evidence>
<reference evidence="1 2" key="1">
    <citation type="submission" date="2021-06" db="EMBL/GenBank/DDBJ databases">
        <title>Whole genome sequences of Flavobacterium sp. KK2020170 and assembly.</title>
        <authorList>
            <person name="Kitahara K."/>
            <person name="Miyoshi S."/>
            <person name="Uesaka K."/>
        </authorList>
    </citation>
    <scope>NUCLEOTIDE SEQUENCE [LARGE SCALE GENOMIC DNA]</scope>
    <source>
        <strain evidence="1 2">KK2020170</strain>
    </source>
</reference>
<name>A0ABM7S7T2_9FLAO</name>
<protein>
    <recommendedName>
        <fullName evidence="3">L,D-transpeptidase catalytic domain</fullName>
    </recommendedName>
</protein>
<evidence type="ECO:0000313" key="1">
    <source>
        <dbReference type="EMBL" id="BCY27403.1"/>
    </source>
</evidence>
<dbReference type="PANTHER" id="PTHR38477:SF1">
    <property type="entry name" value="MUREIN L,D-TRANSPEPTIDASE CATALYTIC DOMAIN FAMILY PROTEIN"/>
    <property type="match status" value="1"/>
</dbReference>
<dbReference type="Pfam" id="PF13645">
    <property type="entry name" value="YkuD_2"/>
    <property type="match status" value="1"/>
</dbReference>
<accession>A0ABM7S7T2</accession>